<sequence length="731" mass="76761">MPLPRLLPRFSPAELLFSAKCFAAAMLAMAVASWAGLPRPFWALMTTYIVANPLAGAVRSKAAFRLGGTLLGCAATLLMVPAMVDAPELLTLALAAWVALCLFVSLLDRTPRSYLFMLAGYSAALIGFPAVSAPTGIFETASARVQEIGIGIVCAGLVHSLVWPVSMGPTLIGMVDRTLADAGAWLRAMLQAPDSAATADAGRPAAPAQQAARRKLAGDISQLRVMATHVPFDTSHLQWTAEAIHALQHEVAALTPFASAVDDRLRALRDADGRLPADVEHTVGRVLARLADSGRAAPDHPGLPLAAGDLAGLRTAARALADGAPPSTDGWTLALRTGLAVRLEELIDAWAACVQLRERIDAGLAGRPQLLAPTGSRTAVPAAHDVLHRDVGMAAWSAVAAALAICLCSAFWIFTGWSGGAAMPMMAAVFCSFFAGMDDPVPAIYSFLKALLLSLPLGALYVLVLMPLVVDLPTLAVVCAPVFLVLGAYMARPATLLMAMGLLLSGVLGTLSLHDTGQADFASFVNSSIGQVLGGATAAVVTALVRSVSAEWSARRIQRRTWRELGRLPREADAAQARLHAARVLDRIGLLAPRIAQAGGTVAGVNADDALVDLRIGTDLHALRRHAALLPARLGPDILAQVARLFRDHPAQSTTEQAAQAQPLLAERIDEALRALLPPAPAPQPSEPHAADAGTFDERRRVLAALVGLRRNLFPSRPWPAAPIPVQEALA</sequence>
<name>A0A077KUU1_9BURK</name>
<dbReference type="PANTHER" id="PTHR30509">
    <property type="entry name" value="P-HYDROXYBENZOIC ACID EFFLUX PUMP SUBUNIT-RELATED"/>
    <property type="match status" value="1"/>
</dbReference>
<evidence type="ECO:0000256" key="6">
    <source>
        <dbReference type="ARBA" id="ARBA00023136"/>
    </source>
</evidence>
<evidence type="ECO:0000313" key="8">
    <source>
        <dbReference type="EMBL" id="BAP34688.1"/>
    </source>
</evidence>
<feature type="transmembrane region" description="Helical" evidence="7">
    <location>
        <begin position="533"/>
        <end position="554"/>
    </location>
</feature>
<reference evidence="8" key="1">
    <citation type="journal article" date="2014" name="Mol. Plant Pathol.">
        <title>Two types of genetic carriers, the IncP genomic island and the novel IncP-1beta plasmid, for the aac(2')-IIa gene that confers kasugamycin resistance in Acidovorax avenae subsp. avenae.</title>
        <authorList>
            <person name="Yoshii A."/>
            <person name="Omatsu T."/>
            <person name="Katayama Y."/>
            <person name="Koyama S."/>
            <person name="Mizutani T."/>
            <person name="Moriyama H."/>
            <person name="Fukuhara T."/>
        </authorList>
    </citation>
    <scope>NUCLEOTIDE SEQUENCE</scope>
    <source>
        <strain evidence="8">83</strain>
    </source>
</reference>
<dbReference type="Pfam" id="PF04632">
    <property type="entry name" value="FUSC"/>
    <property type="match status" value="1"/>
</dbReference>
<feature type="transmembrane region" description="Helical" evidence="7">
    <location>
        <begin position="89"/>
        <end position="107"/>
    </location>
</feature>
<feature type="transmembrane region" description="Helical" evidence="7">
    <location>
        <begin position="496"/>
        <end position="513"/>
    </location>
</feature>
<feature type="transmembrane region" description="Helical" evidence="7">
    <location>
        <begin position="444"/>
        <end position="466"/>
    </location>
</feature>
<feature type="transmembrane region" description="Helical" evidence="7">
    <location>
        <begin position="148"/>
        <end position="167"/>
    </location>
</feature>
<keyword evidence="2" id="KW-0813">Transport</keyword>
<accession>A0A077KUU1</accession>
<keyword evidence="3" id="KW-1003">Cell membrane</keyword>
<dbReference type="GO" id="GO:0022857">
    <property type="term" value="F:transmembrane transporter activity"/>
    <property type="evidence" value="ECO:0007669"/>
    <property type="project" value="InterPro"/>
</dbReference>
<dbReference type="InterPro" id="IPR006726">
    <property type="entry name" value="PHBA_efflux_AaeB/fusaric-R"/>
</dbReference>
<organism evidence="8">
    <name type="scientific">Paracidovorax avenae</name>
    <dbReference type="NCBI Taxonomy" id="80867"/>
    <lineage>
        <taxon>Bacteria</taxon>
        <taxon>Pseudomonadati</taxon>
        <taxon>Pseudomonadota</taxon>
        <taxon>Betaproteobacteria</taxon>
        <taxon>Burkholderiales</taxon>
        <taxon>Comamonadaceae</taxon>
        <taxon>Paracidovorax</taxon>
    </lineage>
</organism>
<feature type="transmembrane region" description="Helical" evidence="7">
    <location>
        <begin position="63"/>
        <end position="83"/>
    </location>
</feature>
<evidence type="ECO:0000256" key="1">
    <source>
        <dbReference type="ARBA" id="ARBA00004651"/>
    </source>
</evidence>
<keyword evidence="6 7" id="KW-0472">Membrane</keyword>
<feature type="transmembrane region" description="Helical" evidence="7">
    <location>
        <begin position="114"/>
        <end position="136"/>
    </location>
</feature>
<dbReference type="GO" id="GO:0005886">
    <property type="term" value="C:plasma membrane"/>
    <property type="evidence" value="ECO:0007669"/>
    <property type="project" value="UniProtKB-SubCell"/>
</dbReference>
<dbReference type="PANTHER" id="PTHR30509:SF9">
    <property type="entry name" value="MULTIDRUG RESISTANCE PROTEIN MDTO"/>
    <property type="match status" value="1"/>
</dbReference>
<feature type="transmembrane region" description="Helical" evidence="7">
    <location>
        <begin position="420"/>
        <end position="437"/>
    </location>
</feature>
<keyword evidence="4 7" id="KW-0812">Transmembrane</keyword>
<feature type="transmembrane region" description="Helical" evidence="7">
    <location>
        <begin position="472"/>
        <end position="489"/>
    </location>
</feature>
<evidence type="ECO:0000256" key="4">
    <source>
        <dbReference type="ARBA" id="ARBA00022692"/>
    </source>
</evidence>
<dbReference type="AlphaFoldDB" id="A0A077KUU1"/>
<keyword evidence="5 7" id="KW-1133">Transmembrane helix</keyword>
<evidence type="ECO:0000256" key="3">
    <source>
        <dbReference type="ARBA" id="ARBA00022475"/>
    </source>
</evidence>
<comment type="subcellular location">
    <subcellularLocation>
        <location evidence="1">Cell membrane</location>
        <topology evidence="1">Multi-pass membrane protein</topology>
    </subcellularLocation>
</comment>
<evidence type="ECO:0000256" key="5">
    <source>
        <dbReference type="ARBA" id="ARBA00022989"/>
    </source>
</evidence>
<dbReference type="EMBL" id="AB852527">
    <property type="protein sequence ID" value="BAP34688.1"/>
    <property type="molecule type" value="Genomic_DNA"/>
</dbReference>
<evidence type="ECO:0000256" key="2">
    <source>
        <dbReference type="ARBA" id="ARBA00022448"/>
    </source>
</evidence>
<evidence type="ECO:0000256" key="7">
    <source>
        <dbReference type="SAM" id="Phobius"/>
    </source>
</evidence>
<proteinExistence type="predicted"/>
<feature type="transmembrane region" description="Helical" evidence="7">
    <location>
        <begin position="15"/>
        <end position="35"/>
    </location>
</feature>
<protein>
    <submittedName>
        <fullName evidence="8">Fusaric acid resistance protein</fullName>
    </submittedName>
</protein>
<feature type="transmembrane region" description="Helical" evidence="7">
    <location>
        <begin position="394"/>
        <end position="414"/>
    </location>
</feature>